<evidence type="ECO:0000259" key="15">
    <source>
        <dbReference type="PROSITE" id="PS51103"/>
    </source>
</evidence>
<evidence type="ECO:0000256" key="5">
    <source>
        <dbReference type="ARBA" id="ARBA00022679"/>
    </source>
</evidence>
<dbReference type="EMBL" id="LT629759">
    <property type="protein sequence ID" value="SDR93405.1"/>
    <property type="molecule type" value="Genomic_DNA"/>
</dbReference>
<feature type="domain" description="PTS EIIC type-1" evidence="15">
    <location>
        <begin position="107"/>
        <end position="480"/>
    </location>
</feature>
<dbReference type="InterPro" id="IPR018113">
    <property type="entry name" value="PTrfase_EIIB_Cys"/>
</dbReference>
<feature type="transmembrane region" description="Helical" evidence="12">
    <location>
        <begin position="108"/>
        <end position="129"/>
    </location>
</feature>
<evidence type="ECO:0000256" key="9">
    <source>
        <dbReference type="ARBA" id="ARBA00022989"/>
    </source>
</evidence>
<dbReference type="SUPFAM" id="SSF55604">
    <property type="entry name" value="Glucose permease domain IIB"/>
    <property type="match status" value="1"/>
</dbReference>
<dbReference type="SUPFAM" id="SSF51261">
    <property type="entry name" value="Duplicated hybrid motif"/>
    <property type="match status" value="1"/>
</dbReference>
<dbReference type="OrthoDB" id="3187794at2"/>
<evidence type="ECO:0000256" key="1">
    <source>
        <dbReference type="ARBA" id="ARBA00004651"/>
    </source>
</evidence>
<feature type="transmembrane region" description="Helical" evidence="12">
    <location>
        <begin position="191"/>
        <end position="210"/>
    </location>
</feature>
<keyword evidence="2" id="KW-0813">Transport</keyword>
<feature type="domain" description="PTS EIIA type-1" evidence="13">
    <location>
        <begin position="542"/>
        <end position="647"/>
    </location>
</feature>
<dbReference type="InterPro" id="IPR050558">
    <property type="entry name" value="PTS_Sugar-Specific_Components"/>
</dbReference>
<accession>A0A1H1N3U9</accession>
<dbReference type="NCBIfam" id="TIGR00830">
    <property type="entry name" value="PTBA"/>
    <property type="match status" value="1"/>
</dbReference>
<dbReference type="InterPro" id="IPR036878">
    <property type="entry name" value="Glu_permease_IIB"/>
</dbReference>
<dbReference type="GO" id="GO:0015574">
    <property type="term" value="F:trehalose transmembrane transporter activity"/>
    <property type="evidence" value="ECO:0007669"/>
    <property type="project" value="InterPro"/>
</dbReference>
<dbReference type="FunFam" id="2.70.70.10:FF:000001">
    <property type="entry name" value="PTS system glucose-specific IIA component"/>
    <property type="match status" value="1"/>
</dbReference>
<dbReference type="NCBIfam" id="NF008236">
    <property type="entry name" value="PRK11007.1"/>
    <property type="match status" value="1"/>
</dbReference>
<evidence type="ECO:0000256" key="8">
    <source>
        <dbReference type="ARBA" id="ARBA00022777"/>
    </source>
</evidence>
<feature type="transmembrane region" description="Helical" evidence="12">
    <location>
        <begin position="160"/>
        <end position="179"/>
    </location>
</feature>
<keyword evidence="4" id="KW-0762">Sugar transport</keyword>
<keyword evidence="5" id="KW-0808">Transferase</keyword>
<proteinExistence type="predicted"/>
<evidence type="ECO:0000256" key="11">
    <source>
        <dbReference type="PROSITE-ProRule" id="PRU00421"/>
    </source>
</evidence>
<evidence type="ECO:0000313" key="17">
    <source>
        <dbReference type="Proteomes" id="UP000199480"/>
    </source>
</evidence>
<dbReference type="CDD" id="cd00212">
    <property type="entry name" value="PTS_IIB_glc"/>
    <property type="match status" value="1"/>
</dbReference>
<evidence type="ECO:0000259" key="13">
    <source>
        <dbReference type="PROSITE" id="PS51093"/>
    </source>
</evidence>
<dbReference type="InterPro" id="IPR011055">
    <property type="entry name" value="Dup_hybrid_motif"/>
</dbReference>
<feature type="transmembrane region" description="Helical" evidence="12">
    <location>
        <begin position="259"/>
        <end position="278"/>
    </location>
</feature>
<comment type="subcellular location">
    <subcellularLocation>
        <location evidence="1">Cell membrane</location>
        <topology evidence="1">Multi-pass membrane protein</topology>
    </subcellularLocation>
</comment>
<evidence type="ECO:0000256" key="4">
    <source>
        <dbReference type="ARBA" id="ARBA00022597"/>
    </source>
</evidence>
<dbReference type="GO" id="GO:0016301">
    <property type="term" value="F:kinase activity"/>
    <property type="evidence" value="ECO:0007669"/>
    <property type="project" value="UniProtKB-KW"/>
</dbReference>
<dbReference type="Pfam" id="PF00358">
    <property type="entry name" value="PTS_EIIA_1"/>
    <property type="match status" value="1"/>
</dbReference>
<dbReference type="Proteomes" id="UP000199480">
    <property type="component" value="Chromosome I"/>
</dbReference>
<dbReference type="PANTHER" id="PTHR30175">
    <property type="entry name" value="PHOSPHOTRANSFERASE SYSTEM TRANSPORT PROTEIN"/>
    <property type="match status" value="1"/>
</dbReference>
<gene>
    <name evidence="16" type="ORF">SAMN04489857_1678</name>
</gene>
<feature type="transmembrane region" description="Helical" evidence="12">
    <location>
        <begin position="348"/>
        <end position="369"/>
    </location>
</feature>
<evidence type="ECO:0000259" key="14">
    <source>
        <dbReference type="PROSITE" id="PS51098"/>
    </source>
</evidence>
<dbReference type="FunFam" id="3.30.1360.60:FF:000001">
    <property type="entry name" value="PTS system glucose-specific IIBC component PtsG"/>
    <property type="match status" value="1"/>
</dbReference>
<evidence type="ECO:0000256" key="3">
    <source>
        <dbReference type="ARBA" id="ARBA00022475"/>
    </source>
</evidence>
<feature type="transmembrane region" description="Helical" evidence="12">
    <location>
        <begin position="230"/>
        <end position="252"/>
    </location>
</feature>
<dbReference type="GO" id="GO:0090589">
    <property type="term" value="F:protein-phosphocysteine-trehalose phosphotransferase system transporter activity"/>
    <property type="evidence" value="ECO:0007669"/>
    <property type="project" value="TreeGrafter"/>
</dbReference>
<feature type="active site" description="Phosphocysteine intermediate; for EIIB activity" evidence="11">
    <location>
        <position position="27"/>
    </location>
</feature>
<evidence type="ECO:0000256" key="2">
    <source>
        <dbReference type="ARBA" id="ARBA00022448"/>
    </source>
</evidence>
<dbReference type="InterPro" id="IPR003352">
    <property type="entry name" value="PTS_EIIC"/>
</dbReference>
<organism evidence="16 17">
    <name type="scientific">Parafannyhessea umbonata</name>
    <dbReference type="NCBI Taxonomy" id="604330"/>
    <lineage>
        <taxon>Bacteria</taxon>
        <taxon>Bacillati</taxon>
        <taxon>Actinomycetota</taxon>
        <taxon>Coriobacteriia</taxon>
        <taxon>Coriobacteriales</taxon>
        <taxon>Atopobiaceae</taxon>
        <taxon>Parafannyhessea</taxon>
    </lineage>
</organism>
<dbReference type="GO" id="GO:0005886">
    <property type="term" value="C:plasma membrane"/>
    <property type="evidence" value="ECO:0007669"/>
    <property type="project" value="UniProtKB-SubCell"/>
</dbReference>
<dbReference type="PROSITE" id="PS00371">
    <property type="entry name" value="PTS_EIIA_TYPE_1_HIS"/>
    <property type="match status" value="1"/>
</dbReference>
<evidence type="ECO:0000313" key="16">
    <source>
        <dbReference type="EMBL" id="SDR93405.1"/>
    </source>
</evidence>
<dbReference type="PROSITE" id="PS51098">
    <property type="entry name" value="PTS_EIIB_TYPE_1"/>
    <property type="match status" value="1"/>
</dbReference>
<keyword evidence="6" id="KW-0598">Phosphotransferase system</keyword>
<protein>
    <submittedName>
        <fullName evidence="16">PTS system, trehalose-specific IIC component</fullName>
    </submittedName>
</protein>
<dbReference type="AlphaFoldDB" id="A0A1H1N3U9"/>
<dbReference type="InterPro" id="IPR001996">
    <property type="entry name" value="PTS_IIB_1"/>
</dbReference>
<dbReference type="InterPro" id="IPR013013">
    <property type="entry name" value="PTS_EIIC_1"/>
</dbReference>
<feature type="transmembrane region" description="Helical" evidence="12">
    <location>
        <begin position="446"/>
        <end position="468"/>
    </location>
</feature>
<reference evidence="17" key="1">
    <citation type="submission" date="2016-10" db="EMBL/GenBank/DDBJ databases">
        <authorList>
            <person name="Varghese N."/>
            <person name="Submissions S."/>
        </authorList>
    </citation>
    <scope>NUCLEOTIDE SEQUENCE [LARGE SCALE GENOMIC DNA]</scope>
    <source>
        <strain evidence="17">DSM 22620</strain>
    </source>
</reference>
<dbReference type="InterPro" id="IPR011296">
    <property type="entry name" value="PTS_IIBC_treh"/>
</dbReference>
<feature type="transmembrane region" description="Helical" evidence="12">
    <location>
        <begin position="310"/>
        <end position="328"/>
    </location>
</feature>
<dbReference type="NCBIfam" id="TIGR01992">
    <property type="entry name" value="PTS-IIBC-Tre"/>
    <property type="match status" value="1"/>
</dbReference>
<dbReference type="InterPro" id="IPR001127">
    <property type="entry name" value="PTS_EIIA_1_perm"/>
</dbReference>
<feature type="transmembrane region" description="Helical" evidence="12">
    <location>
        <begin position="284"/>
        <end position="303"/>
    </location>
</feature>
<dbReference type="PANTHER" id="PTHR30175:SF4">
    <property type="entry name" value="PTS SYSTEM TREHALOSE-SPECIFIC EIIBC COMPONENT"/>
    <property type="match status" value="1"/>
</dbReference>
<keyword evidence="3" id="KW-1003">Cell membrane</keyword>
<keyword evidence="10 12" id="KW-0472">Membrane</keyword>
<dbReference type="PROSITE" id="PS51103">
    <property type="entry name" value="PTS_EIIC_TYPE_1"/>
    <property type="match status" value="1"/>
</dbReference>
<evidence type="ECO:0000256" key="12">
    <source>
        <dbReference type="SAM" id="Phobius"/>
    </source>
</evidence>
<dbReference type="RefSeq" id="WP_090863517.1">
    <property type="nucleotide sequence ID" value="NZ_LT629759.1"/>
</dbReference>
<dbReference type="GO" id="GO:0008982">
    <property type="term" value="F:protein-N(PI)-phosphohistidine-sugar phosphotransferase activity"/>
    <property type="evidence" value="ECO:0007669"/>
    <property type="project" value="InterPro"/>
</dbReference>
<name>A0A1H1N3U9_9ACTN</name>
<feature type="domain" description="PTS EIIB type-1" evidence="14">
    <location>
        <begin position="5"/>
        <end position="87"/>
    </location>
</feature>
<keyword evidence="8" id="KW-0418">Kinase</keyword>
<evidence type="ECO:0000256" key="7">
    <source>
        <dbReference type="ARBA" id="ARBA00022692"/>
    </source>
</evidence>
<dbReference type="GO" id="GO:0009401">
    <property type="term" value="P:phosphoenolpyruvate-dependent sugar phosphotransferase system"/>
    <property type="evidence" value="ECO:0007669"/>
    <property type="project" value="UniProtKB-KW"/>
</dbReference>
<keyword evidence="9 12" id="KW-1133">Transmembrane helix</keyword>
<evidence type="ECO:0000256" key="10">
    <source>
        <dbReference type="ARBA" id="ARBA00023136"/>
    </source>
</evidence>
<sequence>MGKYREDAQELLRLVGGKDNIVAVTHCITRMRFALADPGKADVPAIEALASVKGSFTQAGQFQVIIGSDVADFYDDFVAISGVSEASKADVKKAAVGNQNPLQKAMGAIAEVFAPLIPAIITGGLILGFRNVLGDMPYFGPDGTQTLASLSVFWTGVYNFLWLIGEAVFHLGIPVGICYSITKKMGGTPMLGIVLGLTLVSGQLMNAYAVPGATAKDWATHTWNFGFAQVHMIGYQAQVIPAILAAICFNYYERFFKKITPSIVQMIVVPFCSLLLGVMTAHFIVGPIGWTLGTAVGNVVMAGISGPFRVLFGAIFGGLYAPLVITGLHHMTNAIDLQLIADTGTTMLWPMIALSNIAQGSAVLAMIVLQRNDDKAQQVNIPSCLSCYLGVTEPAMFGVNLKYVFPFVCAMIGSAVAGVICTATSTAANAIGVGGLPGILSINSKYFLSFALCMLVAVVIPFVLTYIVGKSKGIDRGVGVEDVTLDGSNVVAASISAGASESGVGAAVAAVTSAEAMGELTEDGALCAAVSGTVIPLSQVDDAVFASGTMGEGVAIEPSAGEVVAPCDASVTVMMEETGHAVGLTLASGLELLIHIGLDTVEMNGDGFQAHVRKGSIVHRGDPLVTFDRKKVAAAGHKDTVLMVVTDKGSAEKIDLTTSGAAVAGVTPVIRY</sequence>
<dbReference type="Gene3D" id="2.70.70.10">
    <property type="entry name" value="Glucose Permease (Domain IIA)"/>
    <property type="match status" value="1"/>
</dbReference>
<keyword evidence="7 12" id="KW-0812">Transmembrane</keyword>
<dbReference type="Pfam" id="PF02378">
    <property type="entry name" value="PTS_EIIC"/>
    <property type="match status" value="1"/>
</dbReference>
<dbReference type="PROSITE" id="PS51093">
    <property type="entry name" value="PTS_EIIA_TYPE_1"/>
    <property type="match status" value="1"/>
</dbReference>
<evidence type="ECO:0000256" key="6">
    <source>
        <dbReference type="ARBA" id="ARBA00022683"/>
    </source>
</evidence>
<feature type="transmembrane region" description="Helical" evidence="12">
    <location>
        <begin position="403"/>
        <end position="426"/>
    </location>
</feature>
<dbReference type="PROSITE" id="PS01035">
    <property type="entry name" value="PTS_EIIB_TYPE_1_CYS"/>
    <property type="match status" value="1"/>
</dbReference>
<dbReference type="Gene3D" id="3.30.1360.60">
    <property type="entry name" value="Glucose permease domain IIB"/>
    <property type="match status" value="1"/>
</dbReference>
<dbReference type="GeneID" id="78501012"/>
<dbReference type="Pfam" id="PF00367">
    <property type="entry name" value="PTS_EIIB"/>
    <property type="match status" value="1"/>
</dbReference>